<evidence type="ECO:0000313" key="3">
    <source>
        <dbReference type="EMBL" id="QOY92082.1"/>
    </source>
</evidence>
<proteinExistence type="predicted"/>
<accession>A0A7S7NYF3</accession>
<dbReference type="GO" id="GO:0005975">
    <property type="term" value="P:carbohydrate metabolic process"/>
    <property type="evidence" value="ECO:0007669"/>
    <property type="project" value="InterPro"/>
</dbReference>
<name>A0A7S7NYF3_PALFE</name>
<dbReference type="SUPFAM" id="SSF48208">
    <property type="entry name" value="Six-hairpin glycosidases"/>
    <property type="match status" value="1"/>
</dbReference>
<dbReference type="EMBL" id="CP063849">
    <property type="protein sequence ID" value="QOY92082.1"/>
    <property type="molecule type" value="Genomic_DNA"/>
</dbReference>
<gene>
    <name evidence="3" type="ORF">IRI77_20680</name>
</gene>
<dbReference type="KEGG" id="pfer:IRI77_20680"/>
<evidence type="ECO:0000259" key="2">
    <source>
        <dbReference type="Pfam" id="PF19291"/>
    </source>
</evidence>
<dbReference type="PANTHER" id="PTHR31616:SF0">
    <property type="entry name" value="GLUCAN 1,4-ALPHA-GLUCOSIDASE"/>
    <property type="match status" value="1"/>
</dbReference>
<dbReference type="InterPro" id="IPR008928">
    <property type="entry name" value="6-hairpin_glycosidase_sf"/>
</dbReference>
<evidence type="ECO:0000313" key="4">
    <source>
        <dbReference type="Proteomes" id="UP000593892"/>
    </source>
</evidence>
<keyword evidence="3" id="KW-0378">Hydrolase</keyword>
<dbReference type="Pfam" id="PF00723">
    <property type="entry name" value="Glyco_hydro_15"/>
    <property type="match status" value="1"/>
</dbReference>
<dbReference type="InterPro" id="IPR012341">
    <property type="entry name" value="6hp_glycosidase-like_sf"/>
</dbReference>
<keyword evidence="4" id="KW-1185">Reference proteome</keyword>
<dbReference type="AlphaFoldDB" id="A0A7S7NYF3"/>
<dbReference type="PANTHER" id="PTHR31616">
    <property type="entry name" value="TREHALASE"/>
    <property type="match status" value="1"/>
</dbReference>
<organism evidence="3 4">
    <name type="scientific">Paludibaculum fermentans</name>
    <dbReference type="NCBI Taxonomy" id="1473598"/>
    <lineage>
        <taxon>Bacteria</taxon>
        <taxon>Pseudomonadati</taxon>
        <taxon>Acidobacteriota</taxon>
        <taxon>Terriglobia</taxon>
        <taxon>Bryobacterales</taxon>
        <taxon>Bryobacteraceae</taxon>
        <taxon>Paludibaculum</taxon>
    </lineage>
</organism>
<dbReference type="InterPro" id="IPR011613">
    <property type="entry name" value="GH15-like"/>
</dbReference>
<reference evidence="3 4" key="1">
    <citation type="submission" date="2020-10" db="EMBL/GenBank/DDBJ databases">
        <title>Complete genome sequence of Paludibaculum fermentans P105T, a facultatively anaerobic acidobacterium capable of dissimilatory Fe(III) reduction.</title>
        <authorList>
            <person name="Dedysh S.N."/>
            <person name="Beletsky A.V."/>
            <person name="Kulichevskaya I.S."/>
            <person name="Mardanov A.V."/>
            <person name="Ravin N.V."/>
        </authorList>
    </citation>
    <scope>NUCLEOTIDE SEQUENCE [LARGE SCALE GENOMIC DNA]</scope>
    <source>
        <strain evidence="3 4">P105</strain>
    </source>
</reference>
<sequence>MGSDSKPRMYRPIESCGIIGNLQSVALVSTEGEIDWCCLPSFDSPSIFGAILDQGKGGYFRIAPVTEGVNRQMYLPETNVLMTRFLRPDGVAEVLDFMPVRDDVVWAGAQAPSEIIRIVRGVRGVTRIRLDCSPAFGYALAPHDTEVRPWGCLFRSEQGSLALSSPVPIAEENGHAIAEFTIHPKESFTFSLRFLEHGEPTPGGHDTVDGEILMDQAVKYWRGWLSRCTYTGRWRERIIRSALVLKLLTFRPTGAIVAAPTCSLPEEVGGTRNWDYRYTWIRDAAFTVYAFLRLGFTEEATAFMGWLESRIHEQERVNGPLNVMYAIDGRHDLTEFTLDHFEGYRGSRPVRVGNGAYNQLQLDIYGEVVDSIDLYDKHVTPISYSFWKQVRVMLEWVAANWQQPDEGLWEVRSQRQHFIYSKLQCWVALDRGLRLAARRSLPLNRAHLEQERDKVFEWIMTHGWDADQQSFVQAAGTKALDAANLLMPLVHFIAPTDPRMLSTIDRTIEALVSDSLVYRYQLHGEVFTDDGISGGEGTFSMCTFWLVEALTRAGRLEEARLIFEKMLTYCNHLGLYSEEIGPTGESLGNIPQAFTHLGLVSAALNLNARLDGREYAS</sequence>
<feature type="domain" description="GH15-like" evidence="1">
    <location>
        <begin position="235"/>
        <end position="603"/>
    </location>
</feature>
<feature type="domain" description="Trehalase-like N-terminal" evidence="2">
    <location>
        <begin position="11"/>
        <end position="187"/>
    </location>
</feature>
<dbReference type="Gene3D" id="1.50.10.10">
    <property type="match status" value="1"/>
</dbReference>
<dbReference type="Proteomes" id="UP000593892">
    <property type="component" value="Chromosome"/>
</dbReference>
<protein>
    <submittedName>
        <fullName evidence="3">Glycoside hydrolase family 15 protein</fullName>
    </submittedName>
</protein>
<dbReference type="InterPro" id="IPR045582">
    <property type="entry name" value="Trehalase-like_N"/>
</dbReference>
<dbReference type="Pfam" id="PF19291">
    <property type="entry name" value="TREH_N"/>
    <property type="match status" value="1"/>
</dbReference>
<dbReference type="RefSeq" id="WP_194453736.1">
    <property type="nucleotide sequence ID" value="NZ_CP063849.1"/>
</dbReference>
<evidence type="ECO:0000259" key="1">
    <source>
        <dbReference type="Pfam" id="PF00723"/>
    </source>
</evidence>
<dbReference type="GO" id="GO:0004553">
    <property type="term" value="F:hydrolase activity, hydrolyzing O-glycosyl compounds"/>
    <property type="evidence" value="ECO:0007669"/>
    <property type="project" value="UniProtKB-ARBA"/>
</dbReference>